<dbReference type="EMBL" id="OU015566">
    <property type="protein sequence ID" value="CAG5105426.1"/>
    <property type="molecule type" value="Genomic_DNA"/>
</dbReference>
<dbReference type="Pfam" id="PF00217">
    <property type="entry name" value="ATP-gua_Ptrans"/>
    <property type="match status" value="1"/>
</dbReference>
<dbReference type="PANTHER" id="PTHR11547:SF57">
    <property type="entry name" value="PHOSPHAGEN KINASE C-TERMINAL DOMAIN-CONTAINING PROTEIN"/>
    <property type="match status" value="1"/>
</dbReference>
<evidence type="ECO:0000256" key="3">
    <source>
        <dbReference type="ARBA" id="ARBA00022679"/>
    </source>
</evidence>
<dbReference type="InterPro" id="IPR000749">
    <property type="entry name" value="ATP-guanido_PTrfase"/>
</dbReference>
<organism evidence="12 13">
    <name type="scientific">Oikopleura dioica</name>
    <name type="common">Tunicate</name>
    <dbReference type="NCBI Taxonomy" id="34765"/>
    <lineage>
        <taxon>Eukaryota</taxon>
        <taxon>Metazoa</taxon>
        <taxon>Chordata</taxon>
        <taxon>Tunicata</taxon>
        <taxon>Appendicularia</taxon>
        <taxon>Copelata</taxon>
        <taxon>Oikopleuridae</taxon>
        <taxon>Oikopleura</taxon>
    </lineage>
</organism>
<protein>
    <recommendedName>
        <fullName evidence="2">creatine kinase</fullName>
        <ecNumber evidence="2">2.7.3.2</ecNumber>
    </recommendedName>
</protein>
<evidence type="ECO:0000259" key="11">
    <source>
        <dbReference type="PROSITE" id="PS51510"/>
    </source>
</evidence>
<dbReference type="InterPro" id="IPR022414">
    <property type="entry name" value="ATP-guanido_PTrfase_cat"/>
</dbReference>
<gene>
    <name evidence="12" type="ORF">OKIOD_LOCUS10884</name>
</gene>
<evidence type="ECO:0000313" key="12">
    <source>
        <dbReference type="EMBL" id="CAG5105426.1"/>
    </source>
</evidence>
<sequence>MKSVSSVSLRSCNRFKYPQPFKMSDYPPTGLSKGVKELPEWIQKGCGNEEYYCEEKGATFLGAADKMPDELPDLSEHNNFLTDVLKKQPELYKNLKDKKTKLGVTLGHCIKTGIDNKGHPMIKTVGLVAGDEESYELFAELFEPVISARHGGYPKDAVHPTDLDVSKLTDTKIDPTGKYVLTSRCRTGRSVKGFKLPPVTDFEERRKLEALVVKGLLSMEGDLKGDYFPLHGSQSYAPKPNGMSLEKEEELRTAGNLFQEPDSTLLLSSGCGRHWPDARGIFHNEASNLFVWVNEEDQMRIVSMEKGDDIKRIITRFANATTQIQKVLKAEGADFMHSEHLGWILTCPSNLGTGLRAGCMVKVPLFSARPDFKAVCAKMGLQTRGTAGVDSASTGGTWDISNADRLGKSEVQLVNIFIEGVAQIIRWEQALEAGENIDEAVAKAGLPAKF</sequence>
<evidence type="ECO:0000256" key="8">
    <source>
        <dbReference type="PROSITE-ProRule" id="PRU00843"/>
    </source>
</evidence>
<accession>A0ABN7STZ3</accession>
<keyword evidence="13" id="KW-1185">Reference proteome</keyword>
<evidence type="ECO:0000313" key="13">
    <source>
        <dbReference type="Proteomes" id="UP001158576"/>
    </source>
</evidence>
<dbReference type="Gene3D" id="3.30.590.10">
    <property type="entry name" value="Glutamine synthetase/guanido kinase, catalytic domain"/>
    <property type="match status" value="1"/>
</dbReference>
<feature type="binding site" evidence="8">
    <location>
        <begin position="356"/>
        <end position="360"/>
    </location>
    <ligand>
        <name>ATP</name>
        <dbReference type="ChEBI" id="CHEBI:30616"/>
    </ligand>
</feature>
<dbReference type="InterPro" id="IPR014746">
    <property type="entry name" value="Gln_synth/guanido_kin_cat_dom"/>
</dbReference>
<feature type="domain" description="Phosphagen kinase C-terminal" evidence="11">
    <location>
        <begin position="179"/>
        <end position="431"/>
    </location>
</feature>
<dbReference type="Proteomes" id="UP001158576">
    <property type="component" value="Chromosome 1"/>
</dbReference>
<reference evidence="12 13" key="1">
    <citation type="submission" date="2021-04" db="EMBL/GenBank/DDBJ databases">
        <authorList>
            <person name="Bliznina A."/>
        </authorList>
    </citation>
    <scope>NUCLEOTIDE SEQUENCE [LARGE SCALE GENOMIC DNA]</scope>
</reference>
<keyword evidence="5 8" id="KW-0418">Kinase</keyword>
<evidence type="ECO:0000256" key="6">
    <source>
        <dbReference type="ARBA" id="ARBA00022840"/>
    </source>
</evidence>
<evidence type="ECO:0000256" key="4">
    <source>
        <dbReference type="ARBA" id="ARBA00022741"/>
    </source>
</evidence>
<feature type="domain" description="Phosphagen kinase N-terminal" evidence="10">
    <location>
        <begin position="63"/>
        <end position="151"/>
    </location>
</feature>
<evidence type="ECO:0000256" key="7">
    <source>
        <dbReference type="PROSITE-ProRule" id="PRU00842"/>
    </source>
</evidence>
<name>A0ABN7STZ3_OIKDI</name>
<feature type="binding site" evidence="8">
    <location>
        <position position="300"/>
    </location>
    <ligand>
        <name>ATP</name>
        <dbReference type="ChEBI" id="CHEBI:30616"/>
    </ligand>
</feature>
<feature type="binding site" evidence="8">
    <location>
        <begin position="384"/>
        <end position="389"/>
    </location>
    <ligand>
        <name>ATP</name>
        <dbReference type="ChEBI" id="CHEBI:30616"/>
    </ligand>
</feature>
<feature type="binding site" evidence="8">
    <location>
        <begin position="182"/>
        <end position="186"/>
    </location>
    <ligand>
        <name>ATP</name>
        <dbReference type="ChEBI" id="CHEBI:30616"/>
    </ligand>
</feature>
<keyword evidence="3 8" id="KW-0808">Transferase</keyword>
<dbReference type="SUPFAM" id="SSF48034">
    <property type="entry name" value="Guanido kinase N-terminal domain"/>
    <property type="match status" value="1"/>
</dbReference>
<comment type="caution">
    <text evidence="8">Lacks conserved residue(s) required for the propagation of feature annotation.</text>
</comment>
<dbReference type="InterPro" id="IPR022415">
    <property type="entry name" value="ATP-guanido_PTrfase_AS"/>
</dbReference>
<dbReference type="PROSITE" id="PS00112">
    <property type="entry name" value="PHOSPHAGEN_KINASE"/>
    <property type="match status" value="1"/>
</dbReference>
<dbReference type="Pfam" id="PF02807">
    <property type="entry name" value="ATP-gua_PtransN"/>
    <property type="match status" value="1"/>
</dbReference>
<evidence type="ECO:0000256" key="1">
    <source>
        <dbReference type="ARBA" id="ARBA00006798"/>
    </source>
</evidence>
<proteinExistence type="inferred from homology"/>
<dbReference type="EC" id="2.7.3.2" evidence="2"/>
<comment type="similarity">
    <text evidence="1 7 9">Belongs to the ATP:guanido phosphotransferase family.</text>
</comment>
<evidence type="ECO:0000256" key="2">
    <source>
        <dbReference type="ARBA" id="ARBA00012231"/>
    </source>
</evidence>
<dbReference type="PROSITE" id="PS51510">
    <property type="entry name" value="PHOSPHAGEN_KINASE_C"/>
    <property type="match status" value="1"/>
</dbReference>
<keyword evidence="4 8" id="KW-0547">Nucleotide-binding</keyword>
<dbReference type="SUPFAM" id="SSF55931">
    <property type="entry name" value="Glutamine synthetase/guanido kinase"/>
    <property type="match status" value="1"/>
</dbReference>
<evidence type="ECO:0000259" key="10">
    <source>
        <dbReference type="PROSITE" id="PS51509"/>
    </source>
</evidence>
<evidence type="ECO:0000256" key="9">
    <source>
        <dbReference type="RuleBase" id="RU000505"/>
    </source>
</evidence>
<dbReference type="PANTHER" id="PTHR11547">
    <property type="entry name" value="ARGININE OR CREATINE KINASE"/>
    <property type="match status" value="1"/>
</dbReference>
<dbReference type="InterPro" id="IPR036802">
    <property type="entry name" value="ATP-guanido_PTrfase_N_sf"/>
</dbReference>
<keyword evidence="6 8" id="KW-0067">ATP-binding</keyword>
<dbReference type="PROSITE" id="PS51509">
    <property type="entry name" value="PHOSPHAGEN_KINASE_N"/>
    <property type="match status" value="1"/>
</dbReference>
<evidence type="ECO:0000256" key="5">
    <source>
        <dbReference type="ARBA" id="ARBA00022777"/>
    </source>
</evidence>
<dbReference type="InterPro" id="IPR022413">
    <property type="entry name" value="ATP-guanido_PTrfase_N"/>
</dbReference>
<dbReference type="Gene3D" id="1.10.135.10">
    <property type="entry name" value="ATP:guanido phosphotransferase, N-terminal domain"/>
    <property type="match status" value="1"/>
</dbReference>